<gene>
    <name evidence="9" type="ORF">SUTMEG_11850</name>
</gene>
<keyword evidence="10" id="KW-1185">Reference proteome</keyword>
<comment type="cofactor">
    <cofactor evidence="1">
        <name>FMN</name>
        <dbReference type="ChEBI" id="CHEBI:58210"/>
    </cofactor>
</comment>
<accession>A0A2Z6IA99</accession>
<dbReference type="KEGG" id="sutt:SUTMEG_11850"/>
<dbReference type="Pfam" id="PF04205">
    <property type="entry name" value="FMN_bind"/>
    <property type="match status" value="1"/>
</dbReference>
<evidence type="ECO:0000313" key="9">
    <source>
        <dbReference type="EMBL" id="BBF23294.1"/>
    </source>
</evidence>
<dbReference type="Proteomes" id="UP000271003">
    <property type="component" value="Chromosome"/>
</dbReference>
<organism evidence="9 10">
    <name type="scientific">Sutterella megalosphaeroides</name>
    <dbReference type="NCBI Taxonomy" id="2494234"/>
    <lineage>
        <taxon>Bacteria</taxon>
        <taxon>Pseudomonadati</taxon>
        <taxon>Pseudomonadota</taxon>
        <taxon>Betaproteobacteria</taxon>
        <taxon>Burkholderiales</taxon>
        <taxon>Sutterellaceae</taxon>
        <taxon>Sutterella</taxon>
    </lineage>
</organism>
<evidence type="ECO:0000259" key="8">
    <source>
        <dbReference type="SMART" id="SM00900"/>
    </source>
</evidence>
<evidence type="ECO:0000256" key="3">
    <source>
        <dbReference type="ARBA" id="ARBA00022630"/>
    </source>
</evidence>
<evidence type="ECO:0000256" key="5">
    <source>
        <dbReference type="ARBA" id="ARBA00023002"/>
    </source>
</evidence>
<keyword evidence="5" id="KW-0560">Oxidoreductase</keyword>
<dbReference type="SMART" id="SM00900">
    <property type="entry name" value="FMN_bind"/>
    <property type="match status" value="1"/>
</dbReference>
<evidence type="ECO:0000313" key="10">
    <source>
        <dbReference type="Proteomes" id="UP000271003"/>
    </source>
</evidence>
<sequence>MTKTFQLRACAFAVLCAAVGMNAHVYAAPTAPETTATVAAPSNYLQTVRWDAEYDVVVIGYGFAGGAAAIAAADAGARVLLLEKAPEGHEGGNSRYAAQQAIWIDDTKASDEEILEYFRTMRGKSTNPSDEVYKAYIKEAKGQVEYLRKLGAEHPETSYYAEYPEFPGASAIGLTLVKSPGGDGRLYALIQKNVEARRAQGKIDVWFEAPGKKLLQDPATGVVHGVVAEVEGAARNIRAKNGVVLATGGFENNIDMFRNFAGQQVAYAKGARYNTGDGILMAMDVNANLVNLATINGPDPNVLNPETGISFGYMVAGPKDSSWGGPAFTRHDVIMVGADGKRFWNETEKTKHGRIKFHNDYRALQMPDPAFMIFDEDARRASRVYASWSEGSEAEIEKGLVKKADTVEELAALLGVDAAGLKAQIDAYNASCEAGVDKQFGRAAKFLKPLDKGPFYGIEVVPTYTNTQGGPEHDEIGAVLDRNGKRIPHLFSAGELGSIFSWKYNGTGNIGESLIFGRISGASAAAPKSDVPSESVLKGEGWSPAAGKRATPAAEDGERIGRGRGMGGNVVLGVKTDAAGKITAVRVIESFETPGIGSKALDVLPAEAVRTNGKVDTVSGATVTTEAFRAALKDALK</sequence>
<keyword evidence="4" id="KW-0274">FAD</keyword>
<feature type="signal peptide" evidence="7">
    <location>
        <begin position="1"/>
        <end position="27"/>
    </location>
</feature>
<dbReference type="InterPro" id="IPR003953">
    <property type="entry name" value="FAD-dep_OxRdtase_2_FAD-bd"/>
</dbReference>
<evidence type="ECO:0000256" key="7">
    <source>
        <dbReference type="SAM" id="SignalP"/>
    </source>
</evidence>
<dbReference type="GO" id="GO:0008202">
    <property type="term" value="P:steroid metabolic process"/>
    <property type="evidence" value="ECO:0007669"/>
    <property type="project" value="UniProtKB-ARBA"/>
</dbReference>
<dbReference type="Pfam" id="PF00890">
    <property type="entry name" value="FAD_binding_2"/>
    <property type="match status" value="1"/>
</dbReference>
<keyword evidence="3" id="KW-0285">Flavoprotein</keyword>
<proteinExistence type="predicted"/>
<protein>
    <submittedName>
        <fullName evidence="9">FAD-binding dehydrogenase</fullName>
    </submittedName>
</protein>
<dbReference type="GO" id="GO:0016020">
    <property type="term" value="C:membrane"/>
    <property type="evidence" value="ECO:0007669"/>
    <property type="project" value="InterPro"/>
</dbReference>
<dbReference type="InterPro" id="IPR050315">
    <property type="entry name" value="FAD-oxidoreductase_2"/>
</dbReference>
<dbReference type="RefSeq" id="WP_170143847.1">
    <property type="nucleotide sequence ID" value="NZ_AP018786.1"/>
</dbReference>
<dbReference type="GO" id="GO:0010181">
    <property type="term" value="F:FMN binding"/>
    <property type="evidence" value="ECO:0007669"/>
    <property type="project" value="InterPro"/>
</dbReference>
<evidence type="ECO:0000256" key="1">
    <source>
        <dbReference type="ARBA" id="ARBA00001917"/>
    </source>
</evidence>
<dbReference type="Gene3D" id="3.90.700.10">
    <property type="entry name" value="Succinate dehydrogenase/fumarate reductase flavoprotein, catalytic domain"/>
    <property type="match status" value="1"/>
</dbReference>
<dbReference type="EMBL" id="AP018786">
    <property type="protein sequence ID" value="BBF23294.1"/>
    <property type="molecule type" value="Genomic_DNA"/>
</dbReference>
<feature type="region of interest" description="Disordered" evidence="6">
    <location>
        <begin position="526"/>
        <end position="562"/>
    </location>
</feature>
<dbReference type="InterPro" id="IPR007329">
    <property type="entry name" value="FMN-bd"/>
</dbReference>
<feature type="chain" id="PRO_5016293398" evidence="7">
    <location>
        <begin position="28"/>
        <end position="637"/>
    </location>
</feature>
<dbReference type="SUPFAM" id="SSF56425">
    <property type="entry name" value="Succinate dehydrogenase/fumarate reductase flavoprotein, catalytic domain"/>
    <property type="match status" value="1"/>
</dbReference>
<dbReference type="SUPFAM" id="SSF51905">
    <property type="entry name" value="FAD/NAD(P)-binding domain"/>
    <property type="match status" value="1"/>
</dbReference>
<keyword evidence="7" id="KW-0732">Signal</keyword>
<dbReference type="Gene3D" id="3.50.50.60">
    <property type="entry name" value="FAD/NAD(P)-binding domain"/>
    <property type="match status" value="1"/>
</dbReference>
<dbReference type="AlphaFoldDB" id="A0A2Z6IA99"/>
<dbReference type="PANTHER" id="PTHR43400">
    <property type="entry name" value="FUMARATE REDUCTASE"/>
    <property type="match status" value="1"/>
</dbReference>
<name>A0A2Z6IA99_9BURK</name>
<reference evidence="9 10" key="1">
    <citation type="journal article" date="2018" name="Int. J. Syst. Evol. Microbiol.">
        <title>Mesosutterella multiformis gen. nov., sp. nov., a member of the family Sutterellaceae and Sutterella megalosphaeroides sp. nov., isolated from human faeces.</title>
        <authorList>
            <person name="Sakamoto M."/>
            <person name="Ikeyama N."/>
            <person name="Kunihiro T."/>
            <person name="Iino T."/>
            <person name="Yuki M."/>
            <person name="Ohkuma M."/>
        </authorList>
    </citation>
    <scope>NUCLEOTIDE SEQUENCE [LARGE SCALE GENOMIC DNA]</scope>
    <source>
        <strain evidence="9 10">6FBBBH3</strain>
    </source>
</reference>
<comment type="cofactor">
    <cofactor evidence="2">
        <name>FAD</name>
        <dbReference type="ChEBI" id="CHEBI:57692"/>
    </cofactor>
</comment>
<dbReference type="InterPro" id="IPR027477">
    <property type="entry name" value="Succ_DH/fumarate_Rdtase_cat_sf"/>
</dbReference>
<evidence type="ECO:0000256" key="6">
    <source>
        <dbReference type="SAM" id="MobiDB-lite"/>
    </source>
</evidence>
<evidence type="ECO:0000256" key="4">
    <source>
        <dbReference type="ARBA" id="ARBA00022827"/>
    </source>
</evidence>
<dbReference type="PANTHER" id="PTHR43400:SF10">
    <property type="entry name" value="3-OXOSTEROID 1-DEHYDROGENASE"/>
    <property type="match status" value="1"/>
</dbReference>
<dbReference type="InterPro" id="IPR036188">
    <property type="entry name" value="FAD/NAD-bd_sf"/>
</dbReference>
<feature type="domain" description="FMN-binding" evidence="8">
    <location>
        <begin position="565"/>
        <end position="636"/>
    </location>
</feature>
<evidence type="ECO:0000256" key="2">
    <source>
        <dbReference type="ARBA" id="ARBA00001974"/>
    </source>
</evidence>
<dbReference type="GO" id="GO:0016491">
    <property type="term" value="F:oxidoreductase activity"/>
    <property type="evidence" value="ECO:0007669"/>
    <property type="project" value="UniProtKB-KW"/>
</dbReference>